<accession>A0A2T7EHS1</accession>
<feature type="transmembrane region" description="Helical" evidence="1">
    <location>
        <begin position="102"/>
        <end position="130"/>
    </location>
</feature>
<gene>
    <name evidence="2" type="ORF">GQ55_3G429700</name>
</gene>
<proteinExistence type="predicted"/>
<dbReference type="InterPro" id="IPR016024">
    <property type="entry name" value="ARM-type_fold"/>
</dbReference>
<feature type="transmembrane region" description="Helical" evidence="1">
    <location>
        <begin position="183"/>
        <end position="203"/>
    </location>
</feature>
<reference evidence="2 3" key="1">
    <citation type="submission" date="2018-04" db="EMBL/GenBank/DDBJ databases">
        <title>WGS assembly of Panicum hallii var. hallii HAL2.</title>
        <authorList>
            <person name="Lovell J."/>
            <person name="Jenkins J."/>
            <person name="Lowry D."/>
            <person name="Mamidi S."/>
            <person name="Sreedasyam A."/>
            <person name="Weng X."/>
            <person name="Barry K."/>
            <person name="Bonette J."/>
            <person name="Campitelli B."/>
            <person name="Daum C."/>
            <person name="Gordon S."/>
            <person name="Gould B."/>
            <person name="Lipzen A."/>
            <person name="MacQueen A."/>
            <person name="Palacio-Mejia J."/>
            <person name="Plott C."/>
            <person name="Shakirov E."/>
            <person name="Shu S."/>
            <person name="Yoshinaga Y."/>
            <person name="Zane M."/>
            <person name="Rokhsar D."/>
            <person name="Grimwood J."/>
            <person name="Schmutz J."/>
            <person name="Juenger T."/>
        </authorList>
    </citation>
    <scope>NUCLEOTIDE SEQUENCE [LARGE SCALE GENOMIC DNA]</scope>
    <source>
        <strain evidence="3">cv. HAL2</strain>
    </source>
</reference>
<keyword evidence="3" id="KW-1185">Reference proteome</keyword>
<keyword evidence="1" id="KW-0472">Membrane</keyword>
<dbReference type="STRING" id="1504633.A0A2T7EHS1"/>
<evidence type="ECO:0000313" key="2">
    <source>
        <dbReference type="EMBL" id="PUZ67376.1"/>
    </source>
</evidence>
<organism evidence="2 3">
    <name type="scientific">Panicum hallii var. hallii</name>
    <dbReference type="NCBI Taxonomy" id="1504633"/>
    <lineage>
        <taxon>Eukaryota</taxon>
        <taxon>Viridiplantae</taxon>
        <taxon>Streptophyta</taxon>
        <taxon>Embryophyta</taxon>
        <taxon>Tracheophyta</taxon>
        <taxon>Spermatophyta</taxon>
        <taxon>Magnoliopsida</taxon>
        <taxon>Liliopsida</taxon>
        <taxon>Poales</taxon>
        <taxon>Poaceae</taxon>
        <taxon>PACMAD clade</taxon>
        <taxon>Panicoideae</taxon>
        <taxon>Panicodae</taxon>
        <taxon>Paniceae</taxon>
        <taxon>Panicinae</taxon>
        <taxon>Panicum</taxon>
        <taxon>Panicum sect. Panicum</taxon>
    </lineage>
</organism>
<name>A0A2T7EHS1_9POAL</name>
<evidence type="ECO:0008006" key="4">
    <source>
        <dbReference type="Google" id="ProtNLM"/>
    </source>
</evidence>
<dbReference type="SUPFAM" id="SSF48371">
    <property type="entry name" value="ARM repeat"/>
    <property type="match status" value="1"/>
</dbReference>
<dbReference type="InterPro" id="IPR011989">
    <property type="entry name" value="ARM-like"/>
</dbReference>
<keyword evidence="1" id="KW-0812">Transmembrane</keyword>
<dbReference type="Gramene" id="PUZ67376">
    <property type="protein sequence ID" value="PUZ67376"/>
    <property type="gene ID" value="GQ55_3G429700"/>
</dbReference>
<keyword evidence="1" id="KW-1133">Transmembrane helix</keyword>
<dbReference type="PANTHER" id="PTHR33115:SF22">
    <property type="entry name" value="OS12G0449900 PROTEIN"/>
    <property type="match status" value="1"/>
</dbReference>
<dbReference type="OrthoDB" id="694583at2759"/>
<feature type="transmembrane region" description="Helical" evidence="1">
    <location>
        <begin position="136"/>
        <end position="162"/>
    </location>
</feature>
<dbReference type="EMBL" id="CM009751">
    <property type="protein sequence ID" value="PUZ67376.1"/>
    <property type="molecule type" value="Genomic_DNA"/>
</dbReference>
<protein>
    <recommendedName>
        <fullName evidence="4">DUF4220 domain-containing protein</fullName>
    </recommendedName>
</protein>
<dbReference type="Proteomes" id="UP000244336">
    <property type="component" value="Chromosome 3"/>
</dbReference>
<sequence length="814" mass="91221">MAEIETLLQLAHRPPRRTPRHDDWEEVKEINSYAVFMGYLSLAIRGMGILVVTWTTVVLLGGFVSKLNSDDFWCITVITFMQAAGVFDLSRSKRLSSIWDSVFGMLSIWTGGEDASGGLWSIVCAVPIFALVITEALVYIIVLLPIFALYISGPYVPIWLAVWRMKHLDYYSNINGDDNKANLKLALDVLYALVIAQGVLIYYRTIYALAVGRIVKKVVTKYRFKKWASTSVWGYLKETSMGCSKDPSFTRRRNLITYAADLIKSESADRNLSGARILDTLIQLQKPSNSIELREREMLMGQHMLMKQLIIGSTDITMKLLHMLNSRCPYDKEMRKRAARIVAHLAGSIHLKQFPGGIDCIASLLGSFDEYRPLEPYQRGWLLDVYEQDWCPEAARLPPSVTSGLEEDGIAPIDGYKELVLQGLTMLWKLAAVEDNCMIMSSTRGLLSKIIGPLSSDLLHRIDHGDWPLSVVDGSLRVVRQFLMVPAGETSNRLRCQISRNEEAIRAMEVILRCDRCGPKLKKQTIRILMHLSMGTSRMSTTSKENFTQVLVHMFTNDGNSDGSIAELAGEALARLSRESWTGATNILKTEEGNALIGYLMNASPVTDMNNPLRRSAAEILEHLCVHCTMDDGYHEELKGLITHAVPQILQEILHRNWIPMAQEMELCVIAALLSLCLTACDRFELQLEAIGNSICDGTINFPLRLKTMVDGNKHGTPVCLMIVKLTARMVTSMIKDRCKYPEGDMESLIDSLSTASAIMLDLESSMVFAKGDHVTNTIRPDNSFVSLVKEARELLNQESTQMLAFITHVHLSL</sequence>
<dbReference type="PANTHER" id="PTHR33115">
    <property type="entry name" value="ARM REPEAT SUPERFAMILY PROTEIN"/>
    <property type="match status" value="1"/>
</dbReference>
<evidence type="ECO:0000256" key="1">
    <source>
        <dbReference type="SAM" id="Phobius"/>
    </source>
</evidence>
<dbReference type="Gene3D" id="1.25.10.10">
    <property type="entry name" value="Leucine-rich Repeat Variant"/>
    <property type="match status" value="1"/>
</dbReference>
<evidence type="ECO:0000313" key="3">
    <source>
        <dbReference type="Proteomes" id="UP000244336"/>
    </source>
</evidence>
<feature type="transmembrane region" description="Helical" evidence="1">
    <location>
        <begin position="42"/>
        <end position="64"/>
    </location>
</feature>
<dbReference type="AlphaFoldDB" id="A0A2T7EHS1"/>